<evidence type="ECO:0000313" key="2">
    <source>
        <dbReference type="Proteomes" id="UP001162992"/>
    </source>
</evidence>
<keyword evidence="2" id="KW-1185">Reference proteome</keyword>
<organism evidence="1 2">
    <name type="scientific">Diphasiastrum complanatum</name>
    <name type="common">Issler's clubmoss</name>
    <name type="synonym">Lycopodium complanatum</name>
    <dbReference type="NCBI Taxonomy" id="34168"/>
    <lineage>
        <taxon>Eukaryota</taxon>
        <taxon>Viridiplantae</taxon>
        <taxon>Streptophyta</taxon>
        <taxon>Embryophyta</taxon>
        <taxon>Tracheophyta</taxon>
        <taxon>Lycopodiopsida</taxon>
        <taxon>Lycopodiales</taxon>
        <taxon>Lycopodiaceae</taxon>
        <taxon>Lycopodioideae</taxon>
        <taxon>Diphasiastrum</taxon>
    </lineage>
</organism>
<accession>A0ACC2AFP2</accession>
<protein>
    <submittedName>
        <fullName evidence="1">Uncharacterized protein</fullName>
    </submittedName>
</protein>
<dbReference type="EMBL" id="CM055113">
    <property type="protein sequence ID" value="KAJ7516388.1"/>
    <property type="molecule type" value="Genomic_DNA"/>
</dbReference>
<sequence length="150" mass="16932">MKFQVCGGLDAPDWILAEISTLSKISSVQIKVLAVQIIQRILDGNFDYDNLWKLTTDSSIEHSDYLCRPYEENKSALQTKFLHETLQVPSLKIAGWETQSGEPGSIILHMNEVEKGASNGHDILLSLTYEKFHLLLKELKIARSLMEDVS</sequence>
<gene>
    <name evidence="1" type="ORF">O6H91_22G056600</name>
</gene>
<name>A0ACC2AFP2_DIPCM</name>
<reference evidence="2" key="1">
    <citation type="journal article" date="2024" name="Proc. Natl. Acad. Sci. U.S.A.">
        <title>Extraordinary preservation of gene collinearity over three hundred million years revealed in homosporous lycophytes.</title>
        <authorList>
            <person name="Li C."/>
            <person name="Wickell D."/>
            <person name="Kuo L.Y."/>
            <person name="Chen X."/>
            <person name="Nie B."/>
            <person name="Liao X."/>
            <person name="Peng D."/>
            <person name="Ji J."/>
            <person name="Jenkins J."/>
            <person name="Williams M."/>
            <person name="Shu S."/>
            <person name="Plott C."/>
            <person name="Barry K."/>
            <person name="Rajasekar S."/>
            <person name="Grimwood J."/>
            <person name="Han X."/>
            <person name="Sun S."/>
            <person name="Hou Z."/>
            <person name="He W."/>
            <person name="Dai G."/>
            <person name="Sun C."/>
            <person name="Schmutz J."/>
            <person name="Leebens-Mack J.H."/>
            <person name="Li F.W."/>
            <person name="Wang L."/>
        </authorList>
    </citation>
    <scope>NUCLEOTIDE SEQUENCE [LARGE SCALE GENOMIC DNA]</scope>
    <source>
        <strain evidence="2">cv. PW_Plant_1</strain>
    </source>
</reference>
<dbReference type="Proteomes" id="UP001162992">
    <property type="component" value="Chromosome 22"/>
</dbReference>
<evidence type="ECO:0000313" key="1">
    <source>
        <dbReference type="EMBL" id="KAJ7516388.1"/>
    </source>
</evidence>
<comment type="caution">
    <text evidence="1">The sequence shown here is derived from an EMBL/GenBank/DDBJ whole genome shotgun (WGS) entry which is preliminary data.</text>
</comment>
<proteinExistence type="predicted"/>